<keyword evidence="4 7" id="KW-0812">Transmembrane</keyword>
<keyword evidence="3" id="KW-1003">Cell membrane</keyword>
<evidence type="ECO:0000256" key="2">
    <source>
        <dbReference type="ARBA" id="ARBA00022448"/>
    </source>
</evidence>
<feature type="transmembrane region" description="Helical" evidence="7">
    <location>
        <begin position="364"/>
        <end position="388"/>
    </location>
</feature>
<feature type="transmembrane region" description="Helical" evidence="7">
    <location>
        <begin position="400"/>
        <end position="418"/>
    </location>
</feature>
<evidence type="ECO:0000256" key="5">
    <source>
        <dbReference type="ARBA" id="ARBA00022989"/>
    </source>
</evidence>
<evidence type="ECO:0000256" key="4">
    <source>
        <dbReference type="ARBA" id="ARBA00022692"/>
    </source>
</evidence>
<feature type="transmembrane region" description="Helical" evidence="7">
    <location>
        <begin position="221"/>
        <end position="246"/>
    </location>
</feature>
<feature type="transmembrane region" description="Helical" evidence="7">
    <location>
        <begin position="302"/>
        <end position="321"/>
    </location>
</feature>
<dbReference type="GO" id="GO:0005886">
    <property type="term" value="C:plasma membrane"/>
    <property type="evidence" value="ECO:0007669"/>
    <property type="project" value="UniProtKB-SubCell"/>
</dbReference>
<feature type="transmembrane region" description="Helical" evidence="7">
    <location>
        <begin position="55"/>
        <end position="75"/>
    </location>
</feature>
<dbReference type="Gene3D" id="1.20.1250.20">
    <property type="entry name" value="MFS general substrate transporter like domains"/>
    <property type="match status" value="2"/>
</dbReference>
<evidence type="ECO:0000313" key="9">
    <source>
        <dbReference type="EMBL" id="MPM50758.1"/>
    </source>
</evidence>
<dbReference type="EMBL" id="VSSQ01013111">
    <property type="protein sequence ID" value="MPM50758.1"/>
    <property type="molecule type" value="Genomic_DNA"/>
</dbReference>
<dbReference type="InterPro" id="IPR011701">
    <property type="entry name" value="MFS"/>
</dbReference>
<evidence type="ECO:0000256" key="1">
    <source>
        <dbReference type="ARBA" id="ARBA00004651"/>
    </source>
</evidence>
<feature type="transmembrane region" description="Helical" evidence="7">
    <location>
        <begin position="327"/>
        <end position="344"/>
    </location>
</feature>
<dbReference type="SUPFAM" id="SSF103473">
    <property type="entry name" value="MFS general substrate transporter"/>
    <property type="match status" value="1"/>
</dbReference>
<sequence>MKEQKGFKSFPKNFWVVILMEFLERGSYYAMMSILSVFLVLNLNEGGLGFSKEMAGAILGTIPPLLYFLPILAGAIADRYGYRRVLFFAFGCMIAGYILTGISSAYITVFLSLILVAVGAGFFKPVISGTIARSTNESNSTLGFGIFYWSINLGAFLFPLILVPYLKAFSYSYIFYLAAFNATLLFIINGVLYKEPIREKSGKSLSIVFKEMLEVLKDWKFILMIFLYAGFWVLYFQMFGTVMWYLRDYIDMTPVNESVNSFLSIFVDNPGWKFDVEHITVINAGVIICLQLFVSKIVNKTPALPTMIFGIGLGTAGMAILSLSAAPWIFLLGMVTFTLGEMTAHPKYISYIGIIAPPDKKALYLGYSFLYGVIGSSIGGFLGSRLYVHYVEKLNTPSTLWLILASIGVFSMISLFIFNKLAAPGKKKEA</sequence>
<reference evidence="9" key="1">
    <citation type="submission" date="2019-08" db="EMBL/GenBank/DDBJ databases">
        <authorList>
            <person name="Kucharzyk K."/>
            <person name="Murdoch R.W."/>
            <person name="Higgins S."/>
            <person name="Loffler F."/>
        </authorList>
    </citation>
    <scope>NUCLEOTIDE SEQUENCE</scope>
</reference>
<comment type="caution">
    <text evidence="9">The sequence shown here is derived from an EMBL/GenBank/DDBJ whole genome shotgun (WGS) entry which is preliminary data.</text>
</comment>
<evidence type="ECO:0000256" key="3">
    <source>
        <dbReference type="ARBA" id="ARBA00022475"/>
    </source>
</evidence>
<comment type="subcellular location">
    <subcellularLocation>
        <location evidence="1">Cell membrane</location>
        <topology evidence="1">Multi-pass membrane protein</topology>
    </subcellularLocation>
</comment>
<dbReference type="PANTHER" id="PTHR23517:SF2">
    <property type="entry name" value="MULTIDRUG RESISTANCE PROTEIN MDTH"/>
    <property type="match status" value="1"/>
</dbReference>
<dbReference type="InterPro" id="IPR036259">
    <property type="entry name" value="MFS_trans_sf"/>
</dbReference>
<evidence type="ECO:0000256" key="7">
    <source>
        <dbReference type="SAM" id="Phobius"/>
    </source>
</evidence>
<dbReference type="PROSITE" id="PS01023">
    <property type="entry name" value="PTR2_2"/>
    <property type="match status" value="1"/>
</dbReference>
<dbReference type="GO" id="GO:0022857">
    <property type="term" value="F:transmembrane transporter activity"/>
    <property type="evidence" value="ECO:0007669"/>
    <property type="project" value="InterPro"/>
</dbReference>
<gene>
    <name evidence="9" type="primary">mdtH_9</name>
    <name evidence="9" type="ORF">SDC9_97501</name>
</gene>
<feature type="transmembrane region" description="Helical" evidence="7">
    <location>
        <begin position="82"/>
        <end position="99"/>
    </location>
</feature>
<dbReference type="InterPro" id="IPR020846">
    <property type="entry name" value="MFS_dom"/>
</dbReference>
<organism evidence="9">
    <name type="scientific">bioreactor metagenome</name>
    <dbReference type="NCBI Taxonomy" id="1076179"/>
    <lineage>
        <taxon>unclassified sequences</taxon>
        <taxon>metagenomes</taxon>
        <taxon>ecological metagenomes</taxon>
    </lineage>
</organism>
<dbReference type="InterPro" id="IPR050171">
    <property type="entry name" value="MFS_Transporters"/>
</dbReference>
<evidence type="ECO:0000259" key="8">
    <source>
        <dbReference type="PROSITE" id="PS50850"/>
    </source>
</evidence>
<dbReference type="PANTHER" id="PTHR23517">
    <property type="entry name" value="RESISTANCE PROTEIN MDTM, PUTATIVE-RELATED-RELATED"/>
    <property type="match status" value="1"/>
</dbReference>
<keyword evidence="2" id="KW-0813">Transport</keyword>
<dbReference type="Pfam" id="PF07690">
    <property type="entry name" value="MFS_1"/>
    <property type="match status" value="1"/>
</dbReference>
<feature type="transmembrane region" description="Helical" evidence="7">
    <location>
        <begin position="105"/>
        <end position="123"/>
    </location>
</feature>
<keyword evidence="5 7" id="KW-1133">Transmembrane helix</keyword>
<keyword evidence="6 7" id="KW-0472">Membrane</keyword>
<proteinExistence type="predicted"/>
<evidence type="ECO:0000256" key="6">
    <source>
        <dbReference type="ARBA" id="ARBA00023136"/>
    </source>
</evidence>
<feature type="transmembrane region" description="Helical" evidence="7">
    <location>
        <begin position="173"/>
        <end position="193"/>
    </location>
</feature>
<dbReference type="GO" id="GO:0006857">
    <property type="term" value="P:oligopeptide transport"/>
    <property type="evidence" value="ECO:0007669"/>
    <property type="project" value="InterPro"/>
</dbReference>
<feature type="domain" description="Major facilitator superfamily (MFS) profile" evidence="8">
    <location>
        <begin position="19"/>
        <end position="423"/>
    </location>
</feature>
<name>A0A645ADI7_9ZZZZ</name>
<dbReference type="AlphaFoldDB" id="A0A645ADI7"/>
<feature type="transmembrane region" description="Helical" evidence="7">
    <location>
        <begin position="144"/>
        <end position="167"/>
    </location>
</feature>
<dbReference type="InterPro" id="IPR018456">
    <property type="entry name" value="PTR2_symporter_CS"/>
</dbReference>
<protein>
    <submittedName>
        <fullName evidence="9">Multidrug resistance protein MdtH</fullName>
    </submittedName>
</protein>
<accession>A0A645ADI7</accession>
<feature type="transmembrane region" description="Helical" evidence="7">
    <location>
        <begin position="278"/>
        <end position="295"/>
    </location>
</feature>
<dbReference type="PROSITE" id="PS50850">
    <property type="entry name" value="MFS"/>
    <property type="match status" value="1"/>
</dbReference>